<dbReference type="STRING" id="1330018.A0A167FS15"/>
<evidence type="ECO:0000256" key="1">
    <source>
        <dbReference type="ARBA" id="ARBA00005143"/>
    </source>
</evidence>
<dbReference type="UniPathway" id="UPA00896">
    <property type="reaction ID" value="UER00863"/>
</dbReference>
<dbReference type="PANTHER" id="PTHR42738:SF7">
    <property type="entry name" value="HYDROXYMETHYLGLUTARYL-COA LYASE"/>
    <property type="match status" value="1"/>
</dbReference>
<dbReference type="OrthoDB" id="1905920at2759"/>
<comment type="similarity">
    <text evidence="2">Belongs to the HMG-CoA lyase family.</text>
</comment>
<evidence type="ECO:0000256" key="5">
    <source>
        <dbReference type="ARBA" id="ARBA00023239"/>
    </source>
</evidence>
<dbReference type="PANTHER" id="PTHR42738">
    <property type="entry name" value="HYDROXYMETHYLGLUTARYL-COA LYASE"/>
    <property type="match status" value="1"/>
</dbReference>
<organism evidence="8 9">
    <name type="scientific">Calocera viscosa (strain TUFC12733)</name>
    <dbReference type="NCBI Taxonomy" id="1330018"/>
    <lineage>
        <taxon>Eukaryota</taxon>
        <taxon>Fungi</taxon>
        <taxon>Dikarya</taxon>
        <taxon>Basidiomycota</taxon>
        <taxon>Agaricomycotina</taxon>
        <taxon>Dacrymycetes</taxon>
        <taxon>Dacrymycetales</taxon>
        <taxon>Dacrymycetaceae</taxon>
        <taxon>Calocera</taxon>
    </lineage>
</organism>
<dbReference type="GO" id="GO:0006552">
    <property type="term" value="P:L-leucine catabolic process"/>
    <property type="evidence" value="ECO:0007669"/>
    <property type="project" value="TreeGrafter"/>
</dbReference>
<comment type="catalytic activity">
    <reaction evidence="6">
        <text>(3S)-3-hydroxy-3-methylglutaryl-CoA = acetoacetate + acetyl-CoA</text>
        <dbReference type="Rhea" id="RHEA:24404"/>
        <dbReference type="ChEBI" id="CHEBI:13705"/>
        <dbReference type="ChEBI" id="CHEBI:43074"/>
        <dbReference type="ChEBI" id="CHEBI:57288"/>
        <dbReference type="EC" id="4.1.3.4"/>
    </reaction>
</comment>
<dbReference type="GO" id="GO:0046951">
    <property type="term" value="P:ketone body biosynthetic process"/>
    <property type="evidence" value="ECO:0007669"/>
    <property type="project" value="TreeGrafter"/>
</dbReference>
<dbReference type="Proteomes" id="UP000076738">
    <property type="component" value="Unassembled WGS sequence"/>
</dbReference>
<dbReference type="CDD" id="cd07938">
    <property type="entry name" value="DRE_TIM_HMGL"/>
    <property type="match status" value="1"/>
</dbReference>
<feature type="domain" description="Pyruvate carboxyltransferase" evidence="7">
    <location>
        <begin position="10"/>
        <end position="281"/>
    </location>
</feature>
<evidence type="ECO:0000313" key="9">
    <source>
        <dbReference type="Proteomes" id="UP000076738"/>
    </source>
</evidence>
<reference evidence="8 9" key="1">
    <citation type="journal article" date="2016" name="Mol. Biol. Evol.">
        <title>Comparative Genomics of Early-Diverging Mushroom-Forming Fungi Provides Insights into the Origins of Lignocellulose Decay Capabilities.</title>
        <authorList>
            <person name="Nagy L.G."/>
            <person name="Riley R."/>
            <person name="Tritt A."/>
            <person name="Adam C."/>
            <person name="Daum C."/>
            <person name="Floudas D."/>
            <person name="Sun H."/>
            <person name="Yadav J.S."/>
            <person name="Pangilinan J."/>
            <person name="Larsson K.H."/>
            <person name="Matsuura K."/>
            <person name="Barry K."/>
            <person name="Labutti K."/>
            <person name="Kuo R."/>
            <person name="Ohm R.A."/>
            <person name="Bhattacharya S.S."/>
            <person name="Shirouzu T."/>
            <person name="Yoshinaga Y."/>
            <person name="Martin F.M."/>
            <person name="Grigoriev I.V."/>
            <person name="Hibbett D.S."/>
        </authorList>
    </citation>
    <scope>NUCLEOTIDE SEQUENCE [LARGE SCALE GENOMIC DNA]</scope>
    <source>
        <strain evidence="8 9">TUFC12733</strain>
    </source>
</reference>
<comment type="pathway">
    <text evidence="1">Metabolic intermediate metabolism; (S)-3-hydroxy-3-methylglutaryl-CoA degradation; acetoacetate from (S)-3-hydroxy-3-methylglutaryl-CoA: step 1/1.</text>
</comment>
<dbReference type="SUPFAM" id="SSF51569">
    <property type="entry name" value="Aldolase"/>
    <property type="match status" value="1"/>
</dbReference>
<evidence type="ECO:0000313" key="8">
    <source>
        <dbReference type="EMBL" id="KZO89785.1"/>
    </source>
</evidence>
<dbReference type="EMBL" id="KV417365">
    <property type="protein sequence ID" value="KZO89785.1"/>
    <property type="molecule type" value="Genomic_DNA"/>
</dbReference>
<evidence type="ECO:0000256" key="2">
    <source>
        <dbReference type="ARBA" id="ARBA00009405"/>
    </source>
</evidence>
<dbReference type="Pfam" id="PF00682">
    <property type="entry name" value="HMGL-like"/>
    <property type="match status" value="1"/>
</dbReference>
<evidence type="ECO:0000256" key="3">
    <source>
        <dbReference type="ARBA" id="ARBA00012910"/>
    </source>
</evidence>
<keyword evidence="5 8" id="KW-0456">Lyase</keyword>
<dbReference type="InterPro" id="IPR013785">
    <property type="entry name" value="Aldolase_TIM"/>
</dbReference>
<evidence type="ECO:0000256" key="6">
    <source>
        <dbReference type="ARBA" id="ARBA00049877"/>
    </source>
</evidence>
<dbReference type="PROSITE" id="PS50991">
    <property type="entry name" value="PYR_CT"/>
    <property type="match status" value="1"/>
</dbReference>
<evidence type="ECO:0000259" key="7">
    <source>
        <dbReference type="PROSITE" id="PS50991"/>
    </source>
</evidence>
<name>A0A167FS15_CALVF</name>
<dbReference type="NCBIfam" id="NF004283">
    <property type="entry name" value="PRK05692.1"/>
    <property type="match status" value="1"/>
</dbReference>
<evidence type="ECO:0000256" key="4">
    <source>
        <dbReference type="ARBA" id="ARBA00022723"/>
    </source>
</evidence>
<dbReference type="InterPro" id="IPR043594">
    <property type="entry name" value="HMGL"/>
</dbReference>
<dbReference type="EC" id="4.1.3.4" evidence="3"/>
<dbReference type="InterPro" id="IPR000891">
    <property type="entry name" value="PYR_CT"/>
</dbReference>
<keyword evidence="9" id="KW-1185">Reference proteome</keyword>
<dbReference type="AlphaFoldDB" id="A0A167FS15"/>
<dbReference type="FunFam" id="3.20.20.70:FF:000201">
    <property type="entry name" value="Hydroxymethylglutaryl-CoA lyase"/>
    <property type="match status" value="1"/>
</dbReference>
<protein>
    <recommendedName>
        <fullName evidence="3">hydroxymethylglutaryl-CoA lyase</fullName>
        <ecNumber evidence="3">4.1.3.4</ecNumber>
    </recommendedName>
</protein>
<proteinExistence type="inferred from homology"/>
<dbReference type="Gene3D" id="3.20.20.70">
    <property type="entry name" value="Aldolase class I"/>
    <property type="match status" value="1"/>
</dbReference>
<dbReference type="GO" id="GO:0046872">
    <property type="term" value="F:metal ion binding"/>
    <property type="evidence" value="ECO:0007669"/>
    <property type="project" value="UniProtKB-KW"/>
</dbReference>
<sequence length="322" mass="34108">MATVSDDRFVRILEAGPRDGLQNEKTILPVAERVDFIRRLANAGFKRIEGGAFVSPKWVPQMAGTAEVLSHLDQSHGNRYPVLTPNSKALELFFFTGSQKYTDEIAVFTAASESFNKANLNCTIADSVTMLTPVVEQALAKSLRVRGYVSTVVGCPFEGAVAPERVRELAKILIDLGCYEVSLGDTIGVGNPVTFGRMLNEVAKDVPLSKLGVHCHDTYGAGVANSLFAVEAGVRAVDCAIAGLGGCPYAPGAKGNVASEDIIYALHNMGYATGVDLDAAAQVGKWISDRLGRPSASRAGPALIAKQARDAALAEKAEKAKL</sequence>
<gene>
    <name evidence="8" type="ORF">CALVIDRAFT_543271</name>
</gene>
<accession>A0A167FS15</accession>
<dbReference type="GO" id="GO:0004419">
    <property type="term" value="F:hydroxymethylglutaryl-CoA lyase activity"/>
    <property type="evidence" value="ECO:0007669"/>
    <property type="project" value="UniProtKB-EC"/>
</dbReference>
<keyword evidence="4" id="KW-0479">Metal-binding</keyword>